<dbReference type="OrthoDB" id="3638638at2"/>
<dbReference type="RefSeq" id="WP_010696849.1">
    <property type="nucleotide sequence ID" value="NZ_CP061007.1"/>
</dbReference>
<feature type="transmembrane region" description="Helical" evidence="1">
    <location>
        <begin position="115"/>
        <end position="137"/>
    </location>
</feature>
<dbReference type="EMBL" id="PJNB01000001">
    <property type="protein sequence ID" value="PKW15833.1"/>
    <property type="molecule type" value="Genomic_DNA"/>
</dbReference>
<protein>
    <submittedName>
        <fullName evidence="3">SPW repeat-containing protein</fullName>
    </submittedName>
</protein>
<keyword evidence="1" id="KW-0472">Membrane</keyword>
<dbReference type="InterPro" id="IPR005530">
    <property type="entry name" value="SPW"/>
</dbReference>
<keyword evidence="1" id="KW-0812">Transmembrane</keyword>
<feature type="transmembrane region" description="Helical" evidence="1">
    <location>
        <begin position="32"/>
        <end position="54"/>
    </location>
</feature>
<dbReference type="STRING" id="994479.GCA_000194155_03615"/>
<comment type="caution">
    <text evidence="3">The sequence shown here is derived from an EMBL/GenBank/DDBJ whole genome shotgun (WGS) entry which is preliminary data.</text>
</comment>
<feature type="transmembrane region" description="Helical" evidence="1">
    <location>
        <begin position="87"/>
        <end position="109"/>
    </location>
</feature>
<organism evidence="3 4">
    <name type="scientific">Saccharopolyspora spinosa</name>
    <dbReference type="NCBI Taxonomy" id="60894"/>
    <lineage>
        <taxon>Bacteria</taxon>
        <taxon>Bacillati</taxon>
        <taxon>Actinomycetota</taxon>
        <taxon>Actinomycetes</taxon>
        <taxon>Pseudonocardiales</taxon>
        <taxon>Pseudonocardiaceae</taxon>
        <taxon>Saccharopolyspora</taxon>
    </lineage>
</organism>
<gene>
    <name evidence="3" type="ORF">A8926_3603</name>
</gene>
<dbReference type="AlphaFoldDB" id="A0A2N3XYR6"/>
<sequence>MTSQQIPIAGHPDLTELRSRYEHIAETPIAQAAYGLMVLAGLYVALSPWIVGFAGMSPLAINNLIIGLTVAGLAVGYASAFGRLHGVAWLVPVLGVWTIIAEWVMSGAVATMPIVISNVVSGAIVVLLGIAAAGLILQHR</sequence>
<evidence type="ECO:0000256" key="1">
    <source>
        <dbReference type="SAM" id="Phobius"/>
    </source>
</evidence>
<name>A0A2N3XYR6_SACSN</name>
<keyword evidence="4" id="KW-1185">Reference proteome</keyword>
<accession>A0A2N3XYR6</accession>
<evidence type="ECO:0000313" key="3">
    <source>
        <dbReference type="EMBL" id="PKW15833.1"/>
    </source>
</evidence>
<evidence type="ECO:0000259" key="2">
    <source>
        <dbReference type="Pfam" id="PF03779"/>
    </source>
</evidence>
<keyword evidence="1" id="KW-1133">Transmembrane helix</keyword>
<evidence type="ECO:0000313" key="4">
    <source>
        <dbReference type="Proteomes" id="UP000233786"/>
    </source>
</evidence>
<feature type="domain" description="SPW repeat-containing integral membrane" evidence="2">
    <location>
        <begin position="35"/>
        <end position="129"/>
    </location>
</feature>
<reference evidence="3" key="1">
    <citation type="submission" date="2017-12" db="EMBL/GenBank/DDBJ databases">
        <title>Sequencing the genomes of 1000 Actinobacteria strains.</title>
        <authorList>
            <person name="Klenk H.-P."/>
        </authorList>
    </citation>
    <scope>NUCLEOTIDE SEQUENCE [LARGE SCALE GENOMIC DNA]</scope>
    <source>
        <strain evidence="3">DSM 44228</strain>
    </source>
</reference>
<dbReference type="Pfam" id="PF03779">
    <property type="entry name" value="SPW"/>
    <property type="match status" value="1"/>
</dbReference>
<dbReference type="Proteomes" id="UP000233786">
    <property type="component" value="Unassembled WGS sequence"/>
</dbReference>
<feature type="transmembrane region" description="Helical" evidence="1">
    <location>
        <begin position="60"/>
        <end position="80"/>
    </location>
</feature>
<proteinExistence type="predicted"/>